<evidence type="ECO:0000256" key="14">
    <source>
        <dbReference type="PROSITE-ProRule" id="PRU00175"/>
    </source>
</evidence>
<dbReference type="PROSITE" id="PS50089">
    <property type="entry name" value="ZF_RING_2"/>
    <property type="match status" value="1"/>
</dbReference>
<keyword evidence="12 15" id="KW-0472">Membrane</keyword>
<keyword evidence="6 15" id="KW-0812">Transmembrane</keyword>
<gene>
    <name evidence="18" type="primary">LOC125313695</name>
</gene>
<reference evidence="18" key="2">
    <citation type="submission" date="2025-08" db="UniProtKB">
        <authorList>
            <consortium name="RefSeq"/>
        </authorList>
    </citation>
    <scope>IDENTIFICATION</scope>
    <source>
        <tissue evidence="18">Leaf</tissue>
    </source>
</reference>
<organism evidence="17 18">
    <name type="scientific">Rhodamnia argentea</name>
    <dbReference type="NCBI Taxonomy" id="178133"/>
    <lineage>
        <taxon>Eukaryota</taxon>
        <taxon>Viridiplantae</taxon>
        <taxon>Streptophyta</taxon>
        <taxon>Embryophyta</taxon>
        <taxon>Tracheophyta</taxon>
        <taxon>Spermatophyta</taxon>
        <taxon>Magnoliopsida</taxon>
        <taxon>eudicotyledons</taxon>
        <taxon>Gunneridae</taxon>
        <taxon>Pentapetalae</taxon>
        <taxon>rosids</taxon>
        <taxon>malvids</taxon>
        <taxon>Myrtales</taxon>
        <taxon>Myrtaceae</taxon>
        <taxon>Myrtoideae</taxon>
        <taxon>Myrteae</taxon>
        <taxon>Australasian group</taxon>
        <taxon>Rhodamnia</taxon>
    </lineage>
</organism>
<dbReference type="Gene3D" id="3.30.40.10">
    <property type="entry name" value="Zinc/RING finger domain, C3HC4 (zinc finger)"/>
    <property type="match status" value="1"/>
</dbReference>
<protein>
    <recommendedName>
        <fullName evidence="4">RING-type E3 ubiquitin transferase</fullName>
        <ecNumber evidence="4">2.3.2.27</ecNumber>
    </recommendedName>
</protein>
<evidence type="ECO:0000256" key="6">
    <source>
        <dbReference type="ARBA" id="ARBA00022692"/>
    </source>
</evidence>
<evidence type="ECO:0000256" key="3">
    <source>
        <dbReference type="ARBA" id="ARBA00004906"/>
    </source>
</evidence>
<evidence type="ECO:0000313" key="17">
    <source>
        <dbReference type="Proteomes" id="UP000827889"/>
    </source>
</evidence>
<dbReference type="GeneID" id="125313695"/>
<evidence type="ECO:0000256" key="7">
    <source>
        <dbReference type="ARBA" id="ARBA00022723"/>
    </source>
</evidence>
<keyword evidence="8 14" id="KW-0863">Zinc-finger</keyword>
<name>A0ABM3GYQ5_9MYRT</name>
<accession>A0ABM3GYQ5</accession>
<comment type="catalytic activity">
    <reaction evidence="1">
        <text>S-ubiquitinyl-[E2 ubiquitin-conjugating enzyme]-L-cysteine + [acceptor protein]-L-lysine = [E2 ubiquitin-conjugating enzyme]-L-cysteine + N(6)-ubiquitinyl-[acceptor protein]-L-lysine.</text>
        <dbReference type="EC" id="2.3.2.27"/>
    </reaction>
</comment>
<comment type="similarity">
    <text evidence="13">Belongs to the RING-type zinc finger family. ATL subfamily.</text>
</comment>
<keyword evidence="10" id="KW-0862">Zinc</keyword>
<reference evidence="17" key="1">
    <citation type="submission" date="2025-05" db="UniProtKB">
        <authorList>
            <consortium name="RefSeq"/>
        </authorList>
    </citation>
    <scope>NUCLEOTIDE SEQUENCE [LARGE SCALE GENOMIC DNA]</scope>
</reference>
<evidence type="ECO:0000256" key="15">
    <source>
        <dbReference type="SAM" id="Phobius"/>
    </source>
</evidence>
<dbReference type="SUPFAM" id="SSF57850">
    <property type="entry name" value="RING/U-box"/>
    <property type="match status" value="1"/>
</dbReference>
<dbReference type="InterPro" id="IPR044600">
    <property type="entry name" value="ATL1/ATL16-like"/>
</dbReference>
<keyword evidence="9" id="KW-0833">Ubl conjugation pathway</keyword>
<keyword evidence="17" id="KW-1185">Reference proteome</keyword>
<dbReference type="Proteomes" id="UP000827889">
    <property type="component" value="Chromosome 2"/>
</dbReference>
<evidence type="ECO:0000259" key="16">
    <source>
        <dbReference type="PROSITE" id="PS50089"/>
    </source>
</evidence>
<evidence type="ECO:0000256" key="10">
    <source>
        <dbReference type="ARBA" id="ARBA00022833"/>
    </source>
</evidence>
<feature type="domain" description="RING-type" evidence="16">
    <location>
        <begin position="61"/>
        <end position="103"/>
    </location>
</feature>
<dbReference type="RefSeq" id="XP_048129478.1">
    <property type="nucleotide sequence ID" value="XM_048273521.1"/>
</dbReference>
<evidence type="ECO:0000256" key="1">
    <source>
        <dbReference type="ARBA" id="ARBA00000900"/>
    </source>
</evidence>
<dbReference type="InterPro" id="IPR001841">
    <property type="entry name" value="Znf_RING"/>
</dbReference>
<comment type="subcellular location">
    <subcellularLocation>
        <location evidence="2">Membrane</location>
        <topology evidence="2">Single-pass membrane protein</topology>
    </subcellularLocation>
</comment>
<evidence type="ECO:0000256" key="5">
    <source>
        <dbReference type="ARBA" id="ARBA00022679"/>
    </source>
</evidence>
<evidence type="ECO:0000256" key="2">
    <source>
        <dbReference type="ARBA" id="ARBA00004167"/>
    </source>
</evidence>
<evidence type="ECO:0000256" key="8">
    <source>
        <dbReference type="ARBA" id="ARBA00022771"/>
    </source>
</evidence>
<feature type="transmembrane region" description="Helical" evidence="15">
    <location>
        <begin position="6"/>
        <end position="31"/>
    </location>
</feature>
<dbReference type="Pfam" id="PF13639">
    <property type="entry name" value="zf-RING_2"/>
    <property type="match status" value="1"/>
</dbReference>
<dbReference type="EC" id="2.3.2.27" evidence="4"/>
<evidence type="ECO:0000313" key="18">
    <source>
        <dbReference type="RefSeq" id="XP_048129478.1"/>
    </source>
</evidence>
<dbReference type="PANTHER" id="PTHR46913:SF1">
    <property type="entry name" value="RING-H2 FINGER PROTEIN ATL16"/>
    <property type="match status" value="1"/>
</dbReference>
<dbReference type="PANTHER" id="PTHR46913">
    <property type="entry name" value="RING-H2 FINGER PROTEIN ATL16"/>
    <property type="match status" value="1"/>
</dbReference>
<keyword evidence="7" id="KW-0479">Metal-binding</keyword>
<evidence type="ECO:0000256" key="11">
    <source>
        <dbReference type="ARBA" id="ARBA00022989"/>
    </source>
</evidence>
<proteinExistence type="inferred from homology"/>
<comment type="pathway">
    <text evidence="3">Protein modification; protein ubiquitination.</text>
</comment>
<keyword evidence="11 15" id="KW-1133">Transmembrane helix</keyword>
<evidence type="ECO:0000256" key="13">
    <source>
        <dbReference type="ARBA" id="ARBA00024209"/>
    </source>
</evidence>
<dbReference type="InterPro" id="IPR013083">
    <property type="entry name" value="Znf_RING/FYVE/PHD"/>
</dbReference>
<evidence type="ECO:0000256" key="9">
    <source>
        <dbReference type="ARBA" id="ARBA00022786"/>
    </source>
</evidence>
<keyword evidence="5" id="KW-0808">Transferase</keyword>
<evidence type="ECO:0000256" key="4">
    <source>
        <dbReference type="ARBA" id="ARBA00012483"/>
    </source>
</evidence>
<dbReference type="SMART" id="SM00184">
    <property type="entry name" value="RING"/>
    <property type="match status" value="1"/>
</dbReference>
<sequence>MSIYVFGVALIIAIAFSIAIYLTTVLGLLVYRFCFCGTQNSAECSVSTVKYAGEAGGRAECVVCLTGFEEGESVKQLQQCKHLFHSSCIDMWLYSHSECPICQSLVIGQTSPGTCAVPSERFYPNHPSTS</sequence>
<evidence type="ECO:0000256" key="12">
    <source>
        <dbReference type="ARBA" id="ARBA00023136"/>
    </source>
</evidence>